<dbReference type="SUPFAM" id="SSF48371">
    <property type="entry name" value="ARM repeat"/>
    <property type="match status" value="1"/>
</dbReference>
<evidence type="ECO:0000259" key="7">
    <source>
        <dbReference type="Pfam" id="PF14500"/>
    </source>
</evidence>
<dbReference type="GO" id="GO:0016226">
    <property type="term" value="P:iron-sulfur cluster assembly"/>
    <property type="evidence" value="ECO:0007669"/>
    <property type="project" value="UniProtKB-UniRule"/>
</dbReference>
<evidence type="ECO:0000313" key="9">
    <source>
        <dbReference type="RefSeq" id="XP_019710613.1"/>
    </source>
</evidence>
<keyword evidence="4 5" id="KW-0539">Nucleus</keyword>
<dbReference type="InterPro" id="IPR011989">
    <property type="entry name" value="ARM-like"/>
</dbReference>
<keyword evidence="5" id="KW-0234">DNA repair</keyword>
<dbReference type="PANTHER" id="PTHR12891:SF0">
    <property type="entry name" value="MMS19 NUCLEOTIDE EXCISION REPAIR PROTEIN HOMOLOG"/>
    <property type="match status" value="1"/>
</dbReference>
<dbReference type="FunCoup" id="A0A6J0PRK4">
    <property type="interactions" value="2093"/>
</dbReference>
<dbReference type="Pfam" id="PF14500">
    <property type="entry name" value="MMS19_N"/>
    <property type="match status" value="1"/>
</dbReference>
<gene>
    <name evidence="9" type="primary">LOC105040454</name>
</gene>
<keyword evidence="3" id="KW-0677">Repeat</keyword>
<dbReference type="GO" id="GO:0006281">
    <property type="term" value="P:DNA repair"/>
    <property type="evidence" value="ECO:0007669"/>
    <property type="project" value="UniProtKB-UniRule"/>
</dbReference>
<proteinExistence type="inferred from homology"/>
<dbReference type="GO" id="GO:0051604">
    <property type="term" value="P:protein maturation"/>
    <property type="evidence" value="ECO:0007669"/>
    <property type="project" value="UniProtKB-UniRule"/>
</dbReference>
<evidence type="ECO:0000259" key="6">
    <source>
        <dbReference type="Pfam" id="PF12460"/>
    </source>
</evidence>
<dbReference type="RefSeq" id="XP_019710613.1">
    <property type="nucleotide sequence ID" value="XM_019855054.2"/>
</dbReference>
<dbReference type="PANTHER" id="PTHR12891">
    <property type="entry name" value="DNA REPAIR/TRANSCRIPTION PROTEIN MET18/MMS19"/>
    <property type="match status" value="1"/>
</dbReference>
<accession>A0A6J0PRK4</accession>
<dbReference type="Pfam" id="PF12460">
    <property type="entry name" value="MMS19_C"/>
    <property type="match status" value="1"/>
</dbReference>
<feature type="domain" description="MMS19 N-terminal" evidence="7">
    <location>
        <begin position="47"/>
        <end position="316"/>
    </location>
</feature>
<protein>
    <recommendedName>
        <fullName evidence="5">MMS19 nucleotide excision repair protein</fullName>
    </recommendedName>
</protein>
<comment type="function">
    <text evidence="5">Key component of the cytosolic iron-sulfur protein assembly (CIA) complex, a multiprotein complex that mediates the incorporation of iron-sulfur cluster into apoproteins specifically involved in DNA metabolism and genomic integrity. In the CIA complex, MMS19 acts as an adapter between early-acting CIA components and a subset of cellular target iron-sulfur proteins.</text>
</comment>
<dbReference type="InterPro" id="IPR029240">
    <property type="entry name" value="MMS19_N"/>
</dbReference>
<dbReference type="OrthoDB" id="342900at2759"/>
<organism evidence="8 9">
    <name type="scientific">Elaeis guineensis var. tenera</name>
    <name type="common">Oil palm</name>
    <dbReference type="NCBI Taxonomy" id="51953"/>
    <lineage>
        <taxon>Eukaryota</taxon>
        <taxon>Viridiplantae</taxon>
        <taxon>Streptophyta</taxon>
        <taxon>Embryophyta</taxon>
        <taxon>Tracheophyta</taxon>
        <taxon>Spermatophyta</taxon>
        <taxon>Magnoliopsida</taxon>
        <taxon>Liliopsida</taxon>
        <taxon>Arecaceae</taxon>
        <taxon>Arecoideae</taxon>
        <taxon>Cocoseae</taxon>
        <taxon>Elaeidinae</taxon>
        <taxon>Elaeis</taxon>
    </lineage>
</organism>
<evidence type="ECO:0000256" key="3">
    <source>
        <dbReference type="ARBA" id="ARBA00022737"/>
    </source>
</evidence>
<dbReference type="GO" id="GO:0005634">
    <property type="term" value="C:nucleus"/>
    <property type="evidence" value="ECO:0007669"/>
    <property type="project" value="UniProtKB-SubCell"/>
</dbReference>
<evidence type="ECO:0000256" key="2">
    <source>
        <dbReference type="ARBA" id="ARBA00009340"/>
    </source>
</evidence>
<comment type="similarity">
    <text evidence="2 5">Belongs to the MET18/MMS19 family.</text>
</comment>
<dbReference type="Gene3D" id="1.25.10.10">
    <property type="entry name" value="Leucine-rich Repeat Variant"/>
    <property type="match status" value="1"/>
</dbReference>
<evidence type="ECO:0000256" key="4">
    <source>
        <dbReference type="ARBA" id="ARBA00023242"/>
    </source>
</evidence>
<evidence type="ECO:0000256" key="1">
    <source>
        <dbReference type="ARBA" id="ARBA00004123"/>
    </source>
</evidence>
<sequence length="1154" mass="128442">MDKKPSSWISHIEAFVDSSRPPKQQAANVDAIAALVKNDLLTLEALVRDMELYLTTSDHSIRARGILLLAEILNCLMSKPLDGASISSLVEFFTSKLADWQVLRGALIGCLALLRRKKNVGMVKSSEARAVAESYLMNVQVQSLAVHDRKLCFEVLQCLLEVYPEAVEMLGDDLVYGICEAIDEEKDPRCLMLTFHLVEILARVFPDSSGSVASFAGDLFDILSRYFPIYFTHPRSDDLDITREELSMALMHAFCSTPFFEPFAIPLLLEKLSSSLPLAKLDSLKYLNNCIQHYGTDRMIKHAKAIWSNLKDVILNHSPHKTLFSTSELAGNMESEENQIAKEALICLQTAILHLDSLEKNPILSFIVEDEDIEMKFGLVSNEGTGTGISIESRRHLSAVGNILSVSSKASMSGCTRVFQKFFPRLMNILEISASSSSNGCNTNNGTSSLNFGALYLCIQLLASFRELILTSQDFSPQVITVQDGWWCMLQHFSGPLAHALGSALMGARSSELVNNNTGHEHAIYEVKGLQVLATFPGCYLPTSEDVYEYILVIFMSIATERFEDAFLWKLSVKALIEIGSFIEKYHDSYRGISFNRIVVERIVSLFQQDDSTMPLALKLDAISEIGTIGVDYMSRVIKLLEEAILSKFLAVCVEGRLEAAEILVPLLECYSNRVLLWCYTSGNFDEVAMQFALCIWNQMESITIFDKDAKIQDLFDRMMTTMKLLVGGCAEENQSLIVRKAYSVLLSTSFLSEESLPFSSSKLEGLQVTPDLVNLSWRDEWIVSLFASVVIALLPQTPLPDVKLLLNVLTTFLLKGHLPAAQALASMVNKWHVNIDKSEVPNAYTLDEAIEMILERSLLSVQSSSNLGKSDLLNKDERMLSCLCLLNNNSSFQSNAVVGLAWIGKGLLMRGHEKVKEIAMLLLQYLLSNPYKELHSDASGSGDSLDVHTSLATSAADAFHVILSDSEVCLNKNFHAMIRPLYKQRFFSSMMPVLLSSIKQSCSSSMRVALYRAFAHVISDAPLAAVVAEAKKILPSLMDSLAMLSEDVLNKDLIYSLLLVLSGILMDDNGKEAIIENINTVISDLIRLIFYPHMMLVRETAIQCLVAMSALPHARIYPMRPQVLRAVSKALDDRKRVVRQEAVRCRQAWVSMA</sequence>
<reference evidence="9" key="1">
    <citation type="submission" date="2025-08" db="UniProtKB">
        <authorList>
            <consortium name="RefSeq"/>
        </authorList>
    </citation>
    <scope>IDENTIFICATION</scope>
</reference>
<comment type="subcellular location">
    <subcellularLocation>
        <location evidence="1 5">Nucleus</location>
    </subcellularLocation>
</comment>
<evidence type="ECO:0000313" key="8">
    <source>
        <dbReference type="Proteomes" id="UP000504607"/>
    </source>
</evidence>
<keyword evidence="8" id="KW-1185">Reference proteome</keyword>
<name>A0A6J0PRK4_ELAGV</name>
<feature type="domain" description="MMS19 C-terminal" evidence="6">
    <location>
        <begin position="714"/>
        <end position="1109"/>
    </location>
</feature>
<evidence type="ECO:0000256" key="5">
    <source>
        <dbReference type="RuleBase" id="RU367072"/>
    </source>
</evidence>
<dbReference type="InterPro" id="IPR024687">
    <property type="entry name" value="MMS19_C"/>
</dbReference>
<dbReference type="GO" id="GO:0097361">
    <property type="term" value="C:cytosolic [4Fe-4S] assembly targeting complex"/>
    <property type="evidence" value="ECO:0007669"/>
    <property type="project" value="UniProtKB-UniRule"/>
</dbReference>
<dbReference type="InterPro" id="IPR039920">
    <property type="entry name" value="MMS19"/>
</dbReference>
<keyword evidence="5" id="KW-0227">DNA damage</keyword>
<dbReference type="Proteomes" id="UP000504607">
    <property type="component" value="Chromosome 1"/>
</dbReference>
<dbReference type="AlphaFoldDB" id="A0A6J0PRK4"/>
<dbReference type="InParanoid" id="A0A6J0PRK4"/>
<dbReference type="InterPro" id="IPR016024">
    <property type="entry name" value="ARM-type_fold"/>
</dbReference>